<organism evidence="3 4">
    <name type="scientific">Streptomyces ferrugineus</name>
    <dbReference type="NCBI Taxonomy" id="1413221"/>
    <lineage>
        <taxon>Bacteria</taxon>
        <taxon>Bacillati</taxon>
        <taxon>Actinomycetota</taxon>
        <taxon>Actinomycetes</taxon>
        <taxon>Kitasatosporales</taxon>
        <taxon>Streptomycetaceae</taxon>
        <taxon>Streptomyces</taxon>
    </lineage>
</organism>
<evidence type="ECO:0000259" key="2">
    <source>
        <dbReference type="Pfam" id="PF00582"/>
    </source>
</evidence>
<dbReference type="Proteomes" id="UP000594205">
    <property type="component" value="Chromosome"/>
</dbReference>
<dbReference type="Pfam" id="PF00582">
    <property type="entry name" value="Usp"/>
    <property type="match status" value="1"/>
</dbReference>
<feature type="domain" description="UspA" evidence="2">
    <location>
        <begin position="8"/>
        <end position="145"/>
    </location>
</feature>
<dbReference type="CDD" id="cd00293">
    <property type="entry name" value="USP-like"/>
    <property type="match status" value="1"/>
</dbReference>
<evidence type="ECO:0000256" key="1">
    <source>
        <dbReference type="ARBA" id="ARBA00008791"/>
    </source>
</evidence>
<dbReference type="Gene3D" id="3.40.50.620">
    <property type="entry name" value="HUPs"/>
    <property type="match status" value="1"/>
</dbReference>
<sequence length="168" mass="17299">MTEHADGIVVGVDGSEASVAALRWAAEQARALGAGVVAVHAWEPGTAGYAPYAPVSARPTVSDQRERAAEVLASAVREAFGSHVDPGVRAVVVEGPPVRVLLRYAHGALLLALGRAGHERWETPAVGTVSRECQRHAAVPVVTVPVSEGRAPRLRAVGAPSVVRSGAA</sequence>
<dbReference type="InterPro" id="IPR006016">
    <property type="entry name" value="UspA"/>
</dbReference>
<dbReference type="PANTHER" id="PTHR46553">
    <property type="entry name" value="ADENINE NUCLEOTIDE ALPHA HYDROLASES-LIKE SUPERFAMILY PROTEIN"/>
    <property type="match status" value="1"/>
</dbReference>
<name>A0A7M2SBJ3_9ACTN</name>
<dbReference type="PRINTS" id="PR01438">
    <property type="entry name" value="UNVRSLSTRESS"/>
</dbReference>
<reference evidence="3 4" key="1">
    <citation type="submission" date="2020-10" db="EMBL/GenBank/DDBJ databases">
        <title>Streptomyces ferrugineus complate genome analysis.</title>
        <authorList>
            <person name="Anwar N."/>
        </authorList>
    </citation>
    <scope>NUCLEOTIDE SEQUENCE [LARGE SCALE GENOMIC DNA]</scope>
    <source>
        <strain evidence="3 4">CCTCC AA2014009</strain>
    </source>
</reference>
<dbReference type="KEGG" id="sfeu:IM697_26440"/>
<dbReference type="AlphaFoldDB" id="A0A7M2SBJ3"/>
<gene>
    <name evidence="3" type="ORF">IM697_26440</name>
</gene>
<dbReference type="InterPro" id="IPR006015">
    <property type="entry name" value="Universal_stress_UspA"/>
</dbReference>
<evidence type="ECO:0000313" key="3">
    <source>
        <dbReference type="EMBL" id="QOV33727.1"/>
    </source>
</evidence>
<dbReference type="SUPFAM" id="SSF52402">
    <property type="entry name" value="Adenine nucleotide alpha hydrolases-like"/>
    <property type="match status" value="1"/>
</dbReference>
<dbReference type="EMBL" id="CP063373">
    <property type="protein sequence ID" value="QOV33727.1"/>
    <property type="molecule type" value="Genomic_DNA"/>
</dbReference>
<keyword evidence="4" id="KW-1185">Reference proteome</keyword>
<dbReference type="InterPro" id="IPR014729">
    <property type="entry name" value="Rossmann-like_a/b/a_fold"/>
</dbReference>
<accession>A0A7M2SBJ3</accession>
<protein>
    <submittedName>
        <fullName evidence="3">Universal stress protein</fullName>
    </submittedName>
</protein>
<comment type="similarity">
    <text evidence="1">Belongs to the universal stress protein A family.</text>
</comment>
<dbReference type="RefSeq" id="WP_194038603.1">
    <property type="nucleotide sequence ID" value="NZ_CP063373.1"/>
</dbReference>
<proteinExistence type="inferred from homology"/>
<dbReference type="PANTHER" id="PTHR46553:SF3">
    <property type="entry name" value="ADENINE NUCLEOTIDE ALPHA HYDROLASES-LIKE SUPERFAMILY PROTEIN"/>
    <property type="match status" value="1"/>
</dbReference>
<evidence type="ECO:0000313" key="4">
    <source>
        <dbReference type="Proteomes" id="UP000594205"/>
    </source>
</evidence>